<protein>
    <submittedName>
        <fullName evidence="1">Uncharacterized protein</fullName>
    </submittedName>
</protein>
<evidence type="ECO:0000313" key="2">
    <source>
        <dbReference type="Proteomes" id="UP000269974"/>
    </source>
</evidence>
<organism evidence="1 2">
    <name type="scientific">Actinobaculum suis</name>
    <dbReference type="NCBI Taxonomy" id="1657"/>
    <lineage>
        <taxon>Bacteria</taxon>
        <taxon>Bacillati</taxon>
        <taxon>Actinomycetota</taxon>
        <taxon>Actinomycetes</taxon>
        <taxon>Actinomycetales</taxon>
        <taxon>Actinomycetaceae</taxon>
        <taxon>Actinobaculum</taxon>
    </lineage>
</organism>
<reference evidence="1 2" key="1">
    <citation type="submission" date="2018-11" db="EMBL/GenBank/DDBJ databases">
        <authorList>
            <consortium name="Pathogen Informatics"/>
        </authorList>
    </citation>
    <scope>NUCLEOTIDE SEQUENCE [LARGE SCALE GENOMIC DNA]</scope>
    <source>
        <strain evidence="1 2">NCTC10327</strain>
    </source>
</reference>
<accession>A0A7Z9C9N3</accession>
<dbReference type="EMBL" id="UYIO01000001">
    <property type="protein sequence ID" value="VDG76372.1"/>
    <property type="molecule type" value="Genomic_DNA"/>
</dbReference>
<proteinExistence type="predicted"/>
<dbReference type="AlphaFoldDB" id="A0A7Z9C9N3"/>
<name>A0A7Z9C9N3_9ACTO</name>
<gene>
    <name evidence="1" type="ORF">NCTC10327_01021</name>
</gene>
<sequence length="129" mass="14039">MFSSIDFFPSIDFPLSLAGTHQSVNWMVEGRVVSDAAPPRKSFVSPANLRPEAEWRQFAPPRQCSVALGHLPGGRGANGKHVAVQEQEESESIQNDADAEGELRIASVHKIAGNEWHECGEAVFQDGGR</sequence>
<evidence type="ECO:0000313" key="1">
    <source>
        <dbReference type="EMBL" id="VDG76372.1"/>
    </source>
</evidence>
<dbReference type="Proteomes" id="UP000269974">
    <property type="component" value="Unassembled WGS sequence"/>
</dbReference>
<comment type="caution">
    <text evidence="1">The sequence shown here is derived from an EMBL/GenBank/DDBJ whole genome shotgun (WGS) entry which is preliminary data.</text>
</comment>